<evidence type="ECO:0000259" key="2">
    <source>
        <dbReference type="PROSITE" id="PS50994"/>
    </source>
</evidence>
<dbReference type="GO" id="GO:0015074">
    <property type="term" value="P:DNA integration"/>
    <property type="evidence" value="ECO:0007669"/>
    <property type="project" value="InterPro"/>
</dbReference>
<dbReference type="InterPro" id="IPR058913">
    <property type="entry name" value="Integrase_dom_put"/>
</dbReference>
<dbReference type="PANTHER" id="PTHR46791:SF5">
    <property type="entry name" value="CLR5 DOMAIN-CONTAINING PROTEIN-RELATED"/>
    <property type="match status" value="1"/>
</dbReference>
<dbReference type="STRING" id="796604.A0A2X0MHF4"/>
<accession>A0A2X0MHF4</accession>
<dbReference type="GO" id="GO:0005634">
    <property type="term" value="C:nucleus"/>
    <property type="evidence" value="ECO:0007669"/>
    <property type="project" value="UniProtKB-ARBA"/>
</dbReference>
<protein>
    <submittedName>
        <fullName evidence="3">BQ5605_C032g11065 protein</fullName>
    </submittedName>
</protein>
<keyword evidence="4" id="KW-1185">Reference proteome</keyword>
<dbReference type="EMBL" id="FQNC01000067">
    <property type="protein sequence ID" value="SGZ04460.1"/>
    <property type="molecule type" value="Genomic_DNA"/>
</dbReference>
<dbReference type="PROSITE" id="PS50994">
    <property type="entry name" value="INTEGRASE"/>
    <property type="match status" value="1"/>
</dbReference>
<dbReference type="GO" id="GO:0003723">
    <property type="term" value="F:RNA binding"/>
    <property type="evidence" value="ECO:0007669"/>
    <property type="project" value="UniProtKB-KW"/>
</dbReference>
<proteinExistence type="predicted"/>
<keyword evidence="1" id="KW-0694">RNA-binding</keyword>
<dbReference type="InterPro" id="IPR001584">
    <property type="entry name" value="Integrase_cat-core"/>
</dbReference>
<gene>
    <name evidence="3" type="primary">BQ5605_C032g11065</name>
    <name evidence="3" type="ORF">BQ5605_C032G11065</name>
</gene>
<evidence type="ECO:0000256" key="1">
    <source>
        <dbReference type="ARBA" id="ARBA00022884"/>
    </source>
</evidence>
<evidence type="ECO:0000313" key="3">
    <source>
        <dbReference type="EMBL" id="SGZ04460.1"/>
    </source>
</evidence>
<dbReference type="InterPro" id="IPR012337">
    <property type="entry name" value="RNaseH-like_sf"/>
</dbReference>
<dbReference type="PANTHER" id="PTHR46791">
    <property type="entry name" value="EXPRESSED PROTEIN"/>
    <property type="match status" value="1"/>
</dbReference>
<name>A0A2X0MHF4_9BASI</name>
<dbReference type="InterPro" id="IPR036397">
    <property type="entry name" value="RNaseH_sf"/>
</dbReference>
<dbReference type="Pfam" id="PF24764">
    <property type="entry name" value="rva_4"/>
    <property type="match status" value="1"/>
</dbReference>
<feature type="domain" description="Integrase catalytic" evidence="2">
    <location>
        <begin position="124"/>
        <end position="305"/>
    </location>
</feature>
<sequence length="390" mass="44642">MLVGFSSFVTSVRTAHEQNLGTTQIAKLFGVSRRTIRKAIVDQQVRQPFERTRVRTLLPDAELDRLVMEILDHETSLGEILVGGALRARGIDVPREALRASIQRTRPLRRHVHANHPVMRRRYNVAGPNALWHHDGQHALISFGIVIHGFIDGYSRVLAGVRASSNNRASMVLSVFQGAIALYPVPSRVRGDRGEENVQVVAMMEAVRGLGRGSYLCGTSPHNQRIERFWRDLKKSVLNAWLHRFRHLEDEHGLNIELSRHVWLLEFLFLDDINKDLAWCQDVWNNHKLRTEQRSTPNQLFWSGSIQNGGRGIYDENLHIPESTEQAGNANNNMFGEEVRSHVDLHSQRSPFLNNPEGLEALQRRMTERWHASAVDRWLEGVRAMEQLIE</sequence>
<dbReference type="SUPFAM" id="SSF53098">
    <property type="entry name" value="Ribonuclease H-like"/>
    <property type="match status" value="1"/>
</dbReference>
<dbReference type="Gene3D" id="3.30.420.10">
    <property type="entry name" value="Ribonuclease H-like superfamily/Ribonuclease H"/>
    <property type="match status" value="1"/>
</dbReference>
<reference evidence="3 4" key="1">
    <citation type="submission" date="2016-11" db="EMBL/GenBank/DDBJ databases">
        <authorList>
            <person name="Jaros S."/>
            <person name="Januszkiewicz K."/>
            <person name="Wedrychowicz H."/>
        </authorList>
    </citation>
    <scope>NUCLEOTIDE SEQUENCE [LARGE SCALE GENOMIC DNA]</scope>
</reference>
<organism evidence="3 4">
    <name type="scientific">Microbotryum silenes-dioicae</name>
    <dbReference type="NCBI Taxonomy" id="796604"/>
    <lineage>
        <taxon>Eukaryota</taxon>
        <taxon>Fungi</taxon>
        <taxon>Dikarya</taxon>
        <taxon>Basidiomycota</taxon>
        <taxon>Pucciniomycotina</taxon>
        <taxon>Microbotryomycetes</taxon>
        <taxon>Microbotryales</taxon>
        <taxon>Microbotryaceae</taxon>
        <taxon>Microbotryum</taxon>
    </lineage>
</organism>
<dbReference type="Proteomes" id="UP000249464">
    <property type="component" value="Unassembled WGS sequence"/>
</dbReference>
<evidence type="ECO:0000313" key="4">
    <source>
        <dbReference type="Proteomes" id="UP000249464"/>
    </source>
</evidence>
<dbReference type="AlphaFoldDB" id="A0A2X0MHF4"/>